<accession>A0ABS7K3T8</accession>
<evidence type="ECO:0000256" key="1">
    <source>
        <dbReference type="SAM" id="Phobius"/>
    </source>
</evidence>
<reference evidence="2 3" key="1">
    <citation type="submission" date="2020-07" db="EMBL/GenBank/DDBJ databases">
        <title>Fungal Genomes of the International Space Station.</title>
        <authorList>
            <person name="Seuylemezian A."/>
            <person name="Singh N.K."/>
            <person name="Wood J."/>
            <person name="Venkateswaran K."/>
        </authorList>
    </citation>
    <scope>NUCLEOTIDE SEQUENCE [LARGE SCALE GENOMIC DNA]</scope>
    <source>
        <strain evidence="2 3">PL-B2</strain>
    </source>
</reference>
<evidence type="ECO:0000313" key="3">
    <source>
        <dbReference type="Proteomes" id="UP000769780"/>
    </source>
</evidence>
<comment type="caution">
    <text evidence="2">The sequence shown here is derived from an EMBL/GenBank/DDBJ whole genome shotgun (WGS) entry which is preliminary data.</text>
</comment>
<organism evidence="2 3">
    <name type="scientific">Mesobacillus maritimus</name>
    <dbReference type="NCBI Taxonomy" id="1643336"/>
    <lineage>
        <taxon>Bacteria</taxon>
        <taxon>Bacillati</taxon>
        <taxon>Bacillota</taxon>
        <taxon>Bacilli</taxon>
        <taxon>Bacillales</taxon>
        <taxon>Bacillaceae</taxon>
        <taxon>Mesobacillus</taxon>
    </lineage>
</organism>
<dbReference type="EMBL" id="JACWFH010000008">
    <property type="protein sequence ID" value="MBY0096770.1"/>
    <property type="molecule type" value="Genomic_DNA"/>
</dbReference>
<evidence type="ECO:0000313" key="2">
    <source>
        <dbReference type="EMBL" id="MBY0096770.1"/>
    </source>
</evidence>
<proteinExistence type="predicted"/>
<keyword evidence="1" id="KW-1133">Transmembrane helix</keyword>
<keyword evidence="1" id="KW-0812">Transmembrane</keyword>
<keyword evidence="3" id="KW-1185">Reference proteome</keyword>
<dbReference type="RefSeq" id="WP_221872891.1">
    <property type="nucleotide sequence ID" value="NZ_JACWFH010000008.1"/>
</dbReference>
<dbReference type="Proteomes" id="UP000769780">
    <property type="component" value="Unassembled WGS sequence"/>
</dbReference>
<protein>
    <submittedName>
        <fullName evidence="2">Uncharacterized protein</fullName>
    </submittedName>
</protein>
<name>A0ABS7K3T8_9BACI</name>
<keyword evidence="1" id="KW-0472">Membrane</keyword>
<feature type="transmembrane region" description="Helical" evidence="1">
    <location>
        <begin position="12"/>
        <end position="33"/>
    </location>
</feature>
<sequence>MFELYVQSYDFTAVYTLYIALFLTVALQVLWLINVETPLLESPLRHDIYLLSESASAYKYQAELAIDLHILILRKIKMKVAPEEDMSIFLQF</sequence>
<gene>
    <name evidence="2" type="ORF">H0185_08105</name>
</gene>